<keyword evidence="1" id="KW-0812">Transmembrane</keyword>
<feature type="transmembrane region" description="Helical" evidence="1">
    <location>
        <begin position="12"/>
        <end position="44"/>
    </location>
</feature>
<evidence type="ECO:0000313" key="2">
    <source>
        <dbReference type="EMBL" id="RKQ15214.1"/>
    </source>
</evidence>
<dbReference type="Proteomes" id="UP000281813">
    <property type="component" value="Unassembled WGS sequence"/>
</dbReference>
<reference evidence="2 3" key="1">
    <citation type="journal article" date="2015" name="Antonie Van Leeuwenhoek">
        <title>Oceanobacillus bengalensis sp. nov., a bacterium isolated from seawater of the Bay of Bengal.</title>
        <authorList>
            <person name="Yongchang O."/>
            <person name="Xiang W."/>
            <person name="Wang G."/>
        </authorList>
    </citation>
    <scope>NUCLEOTIDE SEQUENCE [LARGE SCALE GENOMIC DNA]</scope>
    <source>
        <strain evidence="2 3">MCCC 1K00260</strain>
    </source>
</reference>
<organism evidence="2 3">
    <name type="scientific">Oceanobacillus bengalensis</name>
    <dbReference type="NCBI Taxonomy" id="1435466"/>
    <lineage>
        <taxon>Bacteria</taxon>
        <taxon>Bacillati</taxon>
        <taxon>Bacillota</taxon>
        <taxon>Bacilli</taxon>
        <taxon>Bacillales</taxon>
        <taxon>Bacillaceae</taxon>
        <taxon>Oceanobacillus</taxon>
    </lineage>
</organism>
<keyword evidence="1" id="KW-1133">Transmembrane helix</keyword>
<feature type="transmembrane region" description="Helical" evidence="1">
    <location>
        <begin position="96"/>
        <end position="117"/>
    </location>
</feature>
<feature type="transmembrane region" description="Helical" evidence="1">
    <location>
        <begin position="211"/>
        <end position="229"/>
    </location>
</feature>
<feature type="transmembrane region" description="Helical" evidence="1">
    <location>
        <begin position="271"/>
        <end position="296"/>
    </location>
</feature>
<dbReference type="Pfam" id="PF09991">
    <property type="entry name" value="DUF2232"/>
    <property type="match status" value="1"/>
</dbReference>
<dbReference type="PANTHER" id="PTHR41324:SF1">
    <property type="entry name" value="DUF2232 DOMAIN-CONTAINING PROTEIN"/>
    <property type="match status" value="1"/>
</dbReference>
<dbReference type="OrthoDB" id="2987886at2"/>
<proteinExistence type="predicted"/>
<comment type="caution">
    <text evidence="2">The sequence shown here is derived from an EMBL/GenBank/DDBJ whole genome shotgun (WGS) entry which is preliminary data.</text>
</comment>
<feature type="transmembrane region" description="Helical" evidence="1">
    <location>
        <begin position="235"/>
        <end position="262"/>
    </location>
</feature>
<evidence type="ECO:0000256" key="1">
    <source>
        <dbReference type="SAM" id="Phobius"/>
    </source>
</evidence>
<dbReference type="InterPro" id="IPR018710">
    <property type="entry name" value="DUF2232"/>
</dbReference>
<feature type="transmembrane region" description="Helical" evidence="1">
    <location>
        <begin position="56"/>
        <end position="84"/>
    </location>
</feature>
<evidence type="ECO:0000313" key="3">
    <source>
        <dbReference type="Proteomes" id="UP000281813"/>
    </source>
</evidence>
<protein>
    <submittedName>
        <fullName evidence="2">DUF2232 domain-containing protein</fullName>
    </submittedName>
</protein>
<dbReference type="AlphaFoldDB" id="A0A494YYY1"/>
<gene>
    <name evidence="2" type="ORF">D8M05_10805</name>
</gene>
<name>A0A494YYY1_9BACI</name>
<accession>A0A494YYY1</accession>
<keyword evidence="3" id="KW-1185">Reference proteome</keyword>
<dbReference type="PANTHER" id="PTHR41324">
    <property type="entry name" value="MEMBRANE PROTEIN-RELATED"/>
    <property type="match status" value="1"/>
</dbReference>
<sequence>MNQSKKITDGALILAIFMVLLVISLIIPFLSSIILFLLPIPFIIYASRYGFKPSLLMFIAACILTAIFATIMLLATIVMGIGGLMIGSGIHKQRSAYETLAGGTLGFIVGLLLLFVITQTLLDINFNFQDIVTDSVEMSAGLFEQFGVEEQAGQIEEIIELQISYMSMLIPVFLVAVALVMAFISQWIGYKFLNRVDKQKLKFPPFRTLRFPSSIIWVYLMALILSFLITDPSNFLYIAVQNMLILTELIVLIQGFSFIFFYTHHKNISKFIAVLITVIALFIPIMLFFITFLGIMDIGFKFRDKLIEKK</sequence>
<feature type="transmembrane region" description="Helical" evidence="1">
    <location>
        <begin position="168"/>
        <end position="190"/>
    </location>
</feature>
<keyword evidence="1" id="KW-0472">Membrane</keyword>
<dbReference type="EMBL" id="RBZO01000015">
    <property type="protein sequence ID" value="RKQ15214.1"/>
    <property type="molecule type" value="Genomic_DNA"/>
</dbReference>
<dbReference type="RefSeq" id="WP_121131664.1">
    <property type="nucleotide sequence ID" value="NZ_JBHUFK010000036.1"/>
</dbReference>